<evidence type="ECO:0008006" key="5">
    <source>
        <dbReference type="Google" id="ProtNLM"/>
    </source>
</evidence>
<dbReference type="EMBL" id="JBJXBP010000001">
    <property type="protein sequence ID" value="KAL3850871.1"/>
    <property type="molecule type" value="Genomic_DNA"/>
</dbReference>
<evidence type="ECO:0000256" key="2">
    <source>
        <dbReference type="SAM" id="MobiDB-lite"/>
    </source>
</evidence>
<evidence type="ECO:0000256" key="1">
    <source>
        <dbReference type="ARBA" id="ARBA00034773"/>
    </source>
</evidence>
<dbReference type="InterPro" id="IPR007608">
    <property type="entry name" value="Senescence_reg_S40"/>
</dbReference>
<organism evidence="3 4">
    <name type="scientific">Penstemon smallii</name>
    <dbReference type="NCBI Taxonomy" id="265156"/>
    <lineage>
        <taxon>Eukaryota</taxon>
        <taxon>Viridiplantae</taxon>
        <taxon>Streptophyta</taxon>
        <taxon>Embryophyta</taxon>
        <taxon>Tracheophyta</taxon>
        <taxon>Spermatophyta</taxon>
        <taxon>Magnoliopsida</taxon>
        <taxon>eudicotyledons</taxon>
        <taxon>Gunneridae</taxon>
        <taxon>Pentapetalae</taxon>
        <taxon>asterids</taxon>
        <taxon>lamiids</taxon>
        <taxon>Lamiales</taxon>
        <taxon>Plantaginaceae</taxon>
        <taxon>Cheloneae</taxon>
        <taxon>Penstemon</taxon>
    </lineage>
</organism>
<name>A0ABD3UPI1_9LAMI</name>
<sequence>MEDLGKRAEDLEEEEVWAVMSSTKEGSFNNPKSRKSKFSSGSSSAWRFSGAPRAVPKPTHQPSAPVDIPDWSKIMKKKPKRNLWDDACDVDDVDDATNHVKVDDDVVSDDDNDMVPPHEYLARRLATTRIASYSMCEGIGGTLKGRDLSKLRNAILTKTGFLE</sequence>
<comment type="caution">
    <text evidence="3">The sequence shown here is derived from an EMBL/GenBank/DDBJ whole genome shotgun (WGS) entry which is preliminary data.</text>
</comment>
<feature type="compositionally biased region" description="Polar residues" evidence="2">
    <location>
        <begin position="21"/>
        <end position="31"/>
    </location>
</feature>
<accession>A0ABD3UPI1</accession>
<dbReference type="AlphaFoldDB" id="A0ABD3UPI1"/>
<feature type="region of interest" description="Disordered" evidence="2">
    <location>
        <begin position="21"/>
        <end position="71"/>
    </location>
</feature>
<dbReference type="PANTHER" id="PTHR46525:SF2">
    <property type="entry name" value="EMB|CAB72159.1"/>
    <property type="match status" value="1"/>
</dbReference>
<protein>
    <recommendedName>
        <fullName evidence="5">Senescence regulator</fullName>
    </recommendedName>
</protein>
<evidence type="ECO:0000313" key="3">
    <source>
        <dbReference type="EMBL" id="KAL3850871.1"/>
    </source>
</evidence>
<proteinExistence type="inferred from homology"/>
<gene>
    <name evidence="3" type="ORF">ACJIZ3_012753</name>
</gene>
<keyword evidence="4" id="KW-1185">Reference proteome</keyword>
<dbReference type="GO" id="GO:0010150">
    <property type="term" value="P:leaf senescence"/>
    <property type="evidence" value="ECO:0007669"/>
    <property type="project" value="UniProtKB-ARBA"/>
</dbReference>
<reference evidence="3 4" key="1">
    <citation type="submission" date="2024-12" db="EMBL/GenBank/DDBJ databases">
        <title>The unique morphological basis and parallel evolutionary history of personate flowers in Penstemon.</title>
        <authorList>
            <person name="Depatie T.H."/>
            <person name="Wessinger C.A."/>
        </authorList>
    </citation>
    <scope>NUCLEOTIDE SEQUENCE [LARGE SCALE GENOMIC DNA]</scope>
    <source>
        <strain evidence="3">WTNN_2</strain>
        <tissue evidence="3">Leaf</tissue>
    </source>
</reference>
<dbReference type="Proteomes" id="UP001634393">
    <property type="component" value="Unassembled WGS sequence"/>
</dbReference>
<dbReference type="Pfam" id="PF04520">
    <property type="entry name" value="Senescence_reg"/>
    <property type="match status" value="1"/>
</dbReference>
<dbReference type="PANTHER" id="PTHR46525">
    <property type="entry name" value="EMB|CAB72159.1"/>
    <property type="match status" value="1"/>
</dbReference>
<evidence type="ECO:0000313" key="4">
    <source>
        <dbReference type="Proteomes" id="UP001634393"/>
    </source>
</evidence>
<feature type="compositionally biased region" description="Low complexity" evidence="2">
    <location>
        <begin position="38"/>
        <end position="51"/>
    </location>
</feature>
<comment type="similarity">
    <text evidence="1">Belongs to the senescence regulator S40 family.</text>
</comment>